<keyword evidence="4" id="KW-1185">Reference proteome</keyword>
<accession>A0ABS7TZ89</accession>
<dbReference type="InterPro" id="IPR028994">
    <property type="entry name" value="Integrin_alpha_N"/>
</dbReference>
<feature type="region of interest" description="Disordered" evidence="2">
    <location>
        <begin position="33"/>
        <end position="109"/>
    </location>
</feature>
<dbReference type="SUPFAM" id="SSF69318">
    <property type="entry name" value="Integrin alpha N-terminal domain"/>
    <property type="match status" value="1"/>
</dbReference>
<feature type="compositionally biased region" description="Low complexity" evidence="2">
    <location>
        <begin position="60"/>
        <end position="78"/>
    </location>
</feature>
<proteinExistence type="predicted"/>
<gene>
    <name evidence="3" type="ORF">K7C98_30625</name>
</gene>
<sequence length="574" mass="60067">MSLLLAACGDDDGATATQGGVSQTGATMTMTGATMTAPTTSDSGSASATDTEGTVSDSATGVPTSTTTTGASETTGTSMPSSESDGTTGTKFDIGEDTEAPGTTGNPVDVCKATDDDMGGVGDCTMKAPPDAFEPAVQWSWNGPGLEKESLVTPLVANLTDDNGDGEIDLCDTPDVVVLATQFSNPGHIYVLDGATGALHFMIPTAVTWSINPAIGDIDDDGLPEIIAAVGPGFGGPSMAIAFEHDGTVKWQNNTPVSHSQGGAITLADLDNDGDVEISMDKLIIDHNGQTVVTLPENQFAENFTTVAADLDGDGDLEIVIGANAYHHDGTVYYSNPGLQHGFAQVANLDADPEPEIMVNSSGGLTLLEHTGAIKYQNQAPGGGSSWFRPGTVHDFDGDNVSEVATSAANSYVMFEGDLTVNWIAPIVDASGWAAGTAFDFDGNGVAEAMYADENNLYVFDGDGQPLLNVPRSAKTLAEYPVVADVDNDGSAEIVVVSDSGWSGNQSAPTVQVIRDVEDRWIQPRRIWNQHTYHVTNVREDGKIPQFEKPWWQSLNTFRTNSQIEGGEICIPPM</sequence>
<evidence type="ECO:0000313" key="4">
    <source>
        <dbReference type="Proteomes" id="UP001139031"/>
    </source>
</evidence>
<dbReference type="Pfam" id="PF01839">
    <property type="entry name" value="FG-GAP"/>
    <property type="match status" value="1"/>
</dbReference>
<dbReference type="Gene3D" id="2.130.10.130">
    <property type="entry name" value="Integrin alpha, N-terminal"/>
    <property type="match status" value="1"/>
</dbReference>
<dbReference type="EMBL" id="JAIRAU010000043">
    <property type="protein sequence ID" value="MBZ5713609.1"/>
    <property type="molecule type" value="Genomic_DNA"/>
</dbReference>
<evidence type="ECO:0000256" key="2">
    <source>
        <dbReference type="SAM" id="MobiDB-lite"/>
    </source>
</evidence>
<dbReference type="RefSeq" id="WP_224195345.1">
    <property type="nucleotide sequence ID" value="NZ_JAIRAU010000043.1"/>
</dbReference>
<keyword evidence="1" id="KW-0732">Signal</keyword>
<feature type="compositionally biased region" description="Low complexity" evidence="2">
    <location>
        <begin position="33"/>
        <end position="51"/>
    </location>
</feature>
<comment type="caution">
    <text evidence="3">The sequence shown here is derived from an EMBL/GenBank/DDBJ whole genome shotgun (WGS) entry which is preliminary data.</text>
</comment>
<name>A0ABS7TZ89_9BACT</name>
<dbReference type="InterPro" id="IPR013517">
    <property type="entry name" value="FG-GAP"/>
</dbReference>
<feature type="compositionally biased region" description="Polar residues" evidence="2">
    <location>
        <begin position="79"/>
        <end position="90"/>
    </location>
</feature>
<evidence type="ECO:0000313" key="3">
    <source>
        <dbReference type="EMBL" id="MBZ5713609.1"/>
    </source>
</evidence>
<organism evidence="3 4">
    <name type="scientific">Nannocystis pusilla</name>
    <dbReference type="NCBI Taxonomy" id="889268"/>
    <lineage>
        <taxon>Bacteria</taxon>
        <taxon>Pseudomonadati</taxon>
        <taxon>Myxococcota</taxon>
        <taxon>Polyangia</taxon>
        <taxon>Nannocystales</taxon>
        <taxon>Nannocystaceae</taxon>
        <taxon>Nannocystis</taxon>
    </lineage>
</organism>
<dbReference type="Proteomes" id="UP001139031">
    <property type="component" value="Unassembled WGS sequence"/>
</dbReference>
<protein>
    <submittedName>
        <fullName evidence="3">Uncharacterized protein</fullName>
    </submittedName>
</protein>
<reference evidence="3" key="1">
    <citation type="submission" date="2021-08" db="EMBL/GenBank/DDBJ databases">
        <authorList>
            <person name="Stevens D.C."/>
        </authorList>
    </citation>
    <scope>NUCLEOTIDE SEQUENCE</scope>
    <source>
        <strain evidence="3">DSM 53165</strain>
    </source>
</reference>
<evidence type="ECO:0000256" key="1">
    <source>
        <dbReference type="ARBA" id="ARBA00022729"/>
    </source>
</evidence>